<evidence type="ECO:0000313" key="2">
    <source>
        <dbReference type="Proteomes" id="UP000014923"/>
    </source>
</evidence>
<accession>R7RTI1</accession>
<comment type="caution">
    <text evidence="1">The sequence shown here is derived from an EMBL/GenBank/DDBJ whole genome shotgun (WGS) entry which is preliminary data.</text>
</comment>
<proteinExistence type="predicted"/>
<dbReference type="Gene3D" id="3.40.50.11900">
    <property type="match status" value="1"/>
</dbReference>
<dbReference type="eggNOG" id="COG3581">
    <property type="taxonomic scope" value="Bacteria"/>
</dbReference>
<dbReference type="EMBL" id="CAVN010000099">
    <property type="protein sequence ID" value="CDF59359.1"/>
    <property type="molecule type" value="Genomic_DNA"/>
</dbReference>
<keyword evidence="2" id="KW-1185">Reference proteome</keyword>
<dbReference type="HOGENOM" id="CLU_057460_0_0_9"/>
<organism evidence="1 2">
    <name type="scientific">Thermobrachium celere DSM 8682</name>
    <dbReference type="NCBI Taxonomy" id="941824"/>
    <lineage>
        <taxon>Bacteria</taxon>
        <taxon>Bacillati</taxon>
        <taxon>Bacillota</taxon>
        <taxon>Clostridia</taxon>
        <taxon>Eubacteriales</taxon>
        <taxon>Clostridiaceae</taxon>
        <taxon>Thermobrachium</taxon>
    </lineage>
</organism>
<dbReference type="RefSeq" id="WP_018663192.1">
    <property type="nucleotide sequence ID" value="NZ_HF952018.1"/>
</dbReference>
<dbReference type="InterPro" id="IPR051805">
    <property type="entry name" value="Dehydratase_Activator_Redct"/>
</dbReference>
<dbReference type="PANTHER" id="PTHR32329:SF2">
    <property type="entry name" value="BIFUNCTIONAL PROTEIN [INCLUDES 2-HYDROXYACYL-COA DEHYDRATASE (N-TER) AND ITS ACTIVATOR DOMAIN (C_TERM)"/>
    <property type="match status" value="1"/>
</dbReference>
<sequence length="362" mass="40770">MNITFPHLGNTYIAAKVLFEGLGVDYTIPPLSSKKTLEIGCLYSPDDVCLPFKIMIGNYVESIQRGADTVLITGSCGPCRFGEYCELQKKILLSLDKDIKFIVIDEPAKIGIREFLNRLSMVAKDSKLSKAKKIKALSMAVKTINLIDNIEKECRFFAGFEKNKGEFARLLKTVKLEAIEAKGAEKTLKVLEEHYEKLKKIEIDNFKNPIKIGIIGEIYTIIDPLSNMYIEDILMNLGVSTRRTLYPSWWVKNTVLSGLKINFSKIYKESKEYLGLCIGGHARECIGEAILNYKHGFDGLIQIFPVGCMPEIVSKAILPDIERRYGIPILSLVVDEMTGEAGYYTRVEAFLDLIEGRKKLCI</sequence>
<reference evidence="1" key="1">
    <citation type="submission" date="2013-03" db="EMBL/GenBank/DDBJ databases">
        <title>Draft genome sequence of the hydrogen-ethanol-producing anaerobic alkalithermophilic Caloramator celere.</title>
        <authorList>
            <person name="Ciranna A."/>
            <person name="Larjo A."/>
            <person name="Kivisto A."/>
            <person name="Santala V."/>
            <person name="Roos C."/>
            <person name="Karp M."/>
        </authorList>
    </citation>
    <scope>NUCLEOTIDE SEQUENCE [LARGE SCALE GENOMIC DNA]</scope>
    <source>
        <strain evidence="1">DSM 8682</strain>
    </source>
</reference>
<name>R7RTI1_9CLOT</name>
<dbReference type="OrthoDB" id="9780120at2"/>
<dbReference type="Proteomes" id="UP000014923">
    <property type="component" value="Unassembled WGS sequence"/>
</dbReference>
<evidence type="ECO:0000313" key="1">
    <source>
        <dbReference type="EMBL" id="CDF59359.1"/>
    </source>
</evidence>
<dbReference type="AlphaFoldDB" id="R7RTI1"/>
<dbReference type="PANTHER" id="PTHR32329">
    <property type="entry name" value="BIFUNCTIONAL PROTEIN [INCLUDES 2-HYDROXYACYL-COA DEHYDRATASE (N-TER) AND ITS ACTIVATOR DOMAIN (C_TERM)-RELATED"/>
    <property type="match status" value="1"/>
</dbReference>
<gene>
    <name evidence="1" type="ORF">TCEL_00825</name>
</gene>
<protein>
    <submittedName>
        <fullName evidence="1">Activator of (R)-2-hydroxyglutaryl-CoA dehydratase</fullName>
    </submittedName>
</protein>